<dbReference type="Proteomes" id="UP000027073">
    <property type="component" value="Unassembled WGS sequence"/>
</dbReference>
<evidence type="ECO:0000313" key="2">
    <source>
        <dbReference type="Proteomes" id="UP000027073"/>
    </source>
</evidence>
<reference evidence="2" key="1">
    <citation type="journal article" date="2014" name="Proc. Natl. Acad. Sci. U.S.A.">
        <title>Extensive sampling of basidiomycete genomes demonstrates inadequacy of the white-rot/brown-rot paradigm for wood decay fungi.</title>
        <authorList>
            <person name="Riley R."/>
            <person name="Salamov A.A."/>
            <person name="Brown D.W."/>
            <person name="Nagy L.G."/>
            <person name="Floudas D."/>
            <person name="Held B.W."/>
            <person name="Levasseur A."/>
            <person name="Lombard V."/>
            <person name="Morin E."/>
            <person name="Otillar R."/>
            <person name="Lindquist E.A."/>
            <person name="Sun H."/>
            <person name="LaButti K.M."/>
            <person name="Schmutz J."/>
            <person name="Jabbour D."/>
            <person name="Luo H."/>
            <person name="Baker S.E."/>
            <person name="Pisabarro A.G."/>
            <person name="Walton J.D."/>
            <person name="Blanchette R.A."/>
            <person name="Henrissat B."/>
            <person name="Martin F."/>
            <person name="Cullen D."/>
            <person name="Hibbett D.S."/>
            <person name="Grigoriev I.V."/>
        </authorList>
    </citation>
    <scope>NUCLEOTIDE SEQUENCE [LARGE SCALE GENOMIC DNA]</scope>
    <source>
        <strain evidence="2">PC15</strain>
    </source>
</reference>
<dbReference type="OrthoDB" id="3068592at2759"/>
<protein>
    <recommendedName>
        <fullName evidence="3">F-box domain-containing protein</fullName>
    </recommendedName>
</protein>
<dbReference type="VEuPathDB" id="FungiDB:PLEOSDRAFT_1109421"/>
<dbReference type="AlphaFoldDB" id="A0A067N5T9"/>
<evidence type="ECO:0000313" key="1">
    <source>
        <dbReference type="EMBL" id="KDQ22305.1"/>
    </source>
</evidence>
<evidence type="ECO:0008006" key="3">
    <source>
        <dbReference type="Google" id="ProtNLM"/>
    </source>
</evidence>
<name>A0A067N5T9_PLEO1</name>
<accession>A0A067N5T9</accession>
<organism evidence="1 2">
    <name type="scientific">Pleurotus ostreatus (strain PC15)</name>
    <name type="common">Oyster mushroom</name>
    <dbReference type="NCBI Taxonomy" id="1137138"/>
    <lineage>
        <taxon>Eukaryota</taxon>
        <taxon>Fungi</taxon>
        <taxon>Dikarya</taxon>
        <taxon>Basidiomycota</taxon>
        <taxon>Agaricomycotina</taxon>
        <taxon>Agaricomycetes</taxon>
        <taxon>Agaricomycetidae</taxon>
        <taxon>Agaricales</taxon>
        <taxon>Pleurotineae</taxon>
        <taxon>Pleurotaceae</taxon>
        <taxon>Pleurotus</taxon>
    </lineage>
</organism>
<sequence length="426" mass="48844">MVLAELDWREVLYIRATCKSLCSASRSRYVWRTQYQRLSDGYDTPLNTKDNMATCAELERDTLHWARVQRNWVSKSKRPTRRLACKSSAVQLHLLQGGRWLLANGRDPCLDVYDLNLMDSQPCVLIRPPDKRGGRVTQYAIDERYTLPNIEVSIALVRQHAYERPGRLSIWKITNTDSDTLVARRVTSFNTYTTQLCFAMDLRGDYFARCVPLLSGGRTWYIDVYNWRSSCSLIHRKTTIILNERVDTVRILPGHRILGLGEEDVRIYAIDASDFPPVPGKHPISAGPPAMPLHTLALPGLKPHIHSPLHYDRMGNAHLYLLSAEAVVKFMVPYEDRPPMAVNYMPYTWDDAIFCVLGLHHAFVQTYGNSPKRTAISFARDHGEHCLKTWEAPTARDYGFLLLDDYSGRIIEQTEDNVFLIDYPLT</sequence>
<dbReference type="EMBL" id="KL198014">
    <property type="protein sequence ID" value="KDQ22305.1"/>
    <property type="molecule type" value="Genomic_DNA"/>
</dbReference>
<proteinExistence type="predicted"/>
<dbReference type="InParanoid" id="A0A067N5T9"/>
<gene>
    <name evidence="1" type="ORF">PLEOSDRAFT_1109421</name>
</gene>
<dbReference type="HOGENOM" id="CLU_671061_0_0_1"/>